<dbReference type="Proteomes" id="UP001244490">
    <property type="component" value="Unassembled WGS sequence"/>
</dbReference>
<organism evidence="1 2">
    <name type="scientific">Klebsiella pneumoniae</name>
    <dbReference type="NCBI Taxonomy" id="573"/>
    <lineage>
        <taxon>Bacteria</taxon>
        <taxon>Pseudomonadati</taxon>
        <taxon>Pseudomonadota</taxon>
        <taxon>Gammaproteobacteria</taxon>
        <taxon>Enterobacterales</taxon>
        <taxon>Enterobacteriaceae</taxon>
        <taxon>Klebsiella/Raoultella group</taxon>
        <taxon>Klebsiella</taxon>
        <taxon>Klebsiella pneumoniae complex</taxon>
    </lineage>
</organism>
<protein>
    <submittedName>
        <fullName evidence="1">Uncharacterized protein</fullName>
    </submittedName>
</protein>
<dbReference type="RefSeq" id="WP_305202164.1">
    <property type="nucleotide sequence ID" value="NZ_JAUUIA010000078.1"/>
</dbReference>
<sequence>AKGYGNASSVRGKKRAIGWFLQLLRGCTASALHGEHEAPCGPILGTQQHAHRMSVFTYVQAYVH</sequence>
<gene>
    <name evidence="1" type="ORF">Q6294_28555</name>
</gene>
<proteinExistence type="predicted"/>
<evidence type="ECO:0000313" key="1">
    <source>
        <dbReference type="EMBL" id="MDP0970909.1"/>
    </source>
</evidence>
<evidence type="ECO:0000313" key="2">
    <source>
        <dbReference type="Proteomes" id="UP001244490"/>
    </source>
</evidence>
<dbReference type="AlphaFoldDB" id="A0AAW8AJS3"/>
<reference evidence="1" key="1">
    <citation type="submission" date="2023-07" db="EMBL/GenBank/DDBJ databases">
        <authorList>
            <person name="Peng Z."/>
        </authorList>
    </citation>
    <scope>NUCLEOTIDE SEQUENCE</scope>
    <source>
        <strain evidence="1">KP219</strain>
    </source>
</reference>
<comment type="caution">
    <text evidence="1">The sequence shown here is derived from an EMBL/GenBank/DDBJ whole genome shotgun (WGS) entry which is preliminary data.</text>
</comment>
<name>A0AAW8AJS3_KLEPN</name>
<feature type="non-terminal residue" evidence="1">
    <location>
        <position position="1"/>
    </location>
</feature>
<accession>A0AAW8AJS3</accession>
<dbReference type="EMBL" id="JAUUIA010000078">
    <property type="protein sequence ID" value="MDP0970909.1"/>
    <property type="molecule type" value="Genomic_DNA"/>
</dbReference>